<evidence type="ECO:0000313" key="2">
    <source>
        <dbReference type="Proteomes" id="UP000828048"/>
    </source>
</evidence>
<proteinExistence type="predicted"/>
<reference evidence="1 2" key="1">
    <citation type="journal article" date="2021" name="Hortic Res">
        <title>High-quality reference genome and annotation aids understanding of berry development for evergreen blueberry (Vaccinium darrowii).</title>
        <authorList>
            <person name="Yu J."/>
            <person name="Hulse-Kemp A.M."/>
            <person name="Babiker E."/>
            <person name="Staton M."/>
        </authorList>
    </citation>
    <scope>NUCLEOTIDE SEQUENCE [LARGE SCALE GENOMIC DNA]</scope>
    <source>
        <strain evidence="2">cv. NJ 8807/NJ 8810</strain>
        <tissue evidence="1">Young leaf</tissue>
    </source>
</reference>
<name>A0ACB7YFE6_9ERIC</name>
<sequence>MKEFQDQLVQKYEKEEFDATEYKRVEEGMRQATMEEEEYWRSKSRVSWLRLRDKHTAFFHAKKVQIRAANKVHGLEDRDGMWKVPRGEVEDVEGKNPAVASGLEAELVVFSLSQRGCCGAWSSSQEP</sequence>
<evidence type="ECO:0000313" key="1">
    <source>
        <dbReference type="EMBL" id="KAH7851877.1"/>
    </source>
</evidence>
<gene>
    <name evidence="1" type="ORF">Vadar_017690</name>
</gene>
<accession>A0ACB7YFE6</accession>
<organism evidence="1 2">
    <name type="scientific">Vaccinium darrowii</name>
    <dbReference type="NCBI Taxonomy" id="229202"/>
    <lineage>
        <taxon>Eukaryota</taxon>
        <taxon>Viridiplantae</taxon>
        <taxon>Streptophyta</taxon>
        <taxon>Embryophyta</taxon>
        <taxon>Tracheophyta</taxon>
        <taxon>Spermatophyta</taxon>
        <taxon>Magnoliopsida</taxon>
        <taxon>eudicotyledons</taxon>
        <taxon>Gunneridae</taxon>
        <taxon>Pentapetalae</taxon>
        <taxon>asterids</taxon>
        <taxon>Ericales</taxon>
        <taxon>Ericaceae</taxon>
        <taxon>Vaccinioideae</taxon>
        <taxon>Vaccinieae</taxon>
        <taxon>Vaccinium</taxon>
    </lineage>
</organism>
<dbReference type="Proteomes" id="UP000828048">
    <property type="component" value="Chromosome 8"/>
</dbReference>
<keyword evidence="2" id="KW-1185">Reference proteome</keyword>
<protein>
    <submittedName>
        <fullName evidence="1">Uncharacterized protein</fullName>
    </submittedName>
</protein>
<dbReference type="EMBL" id="CM037158">
    <property type="protein sequence ID" value="KAH7851877.1"/>
    <property type="molecule type" value="Genomic_DNA"/>
</dbReference>
<comment type="caution">
    <text evidence="1">The sequence shown here is derived from an EMBL/GenBank/DDBJ whole genome shotgun (WGS) entry which is preliminary data.</text>
</comment>